<evidence type="ECO:0000313" key="1">
    <source>
        <dbReference type="EMBL" id="MBB4945749.1"/>
    </source>
</evidence>
<evidence type="ECO:0000313" key="2">
    <source>
        <dbReference type="Proteomes" id="UP000573327"/>
    </source>
</evidence>
<proteinExistence type="predicted"/>
<dbReference type="Proteomes" id="UP000573327">
    <property type="component" value="Unassembled WGS sequence"/>
</dbReference>
<accession>A0A7W7WGS3</accession>
<dbReference type="AlphaFoldDB" id="A0A7W7WGS3"/>
<name>A0A7W7WGS3_9ACTN</name>
<keyword evidence="2" id="KW-1185">Reference proteome</keyword>
<sequence length="223" mass="23760">MPVTDSSLRDEYAAAVERVAGRALDALTGGGRAVALTDPTSTAELAALRVLGPDLFAAQLLTGAPLESVTTASLAAALLAFPPDPAEPVGQDALVVAWLDHVSGFLAGRAAPQPAQPPDPEHWQRWSVRMAQLAPLALPGLDGPVHRAVRHRPLALARGATRAMLRRDHRTALRLTRWLAWLGTPVPLELPPLLDRLRLVGDGSRRTELELAITGLLLTEGLR</sequence>
<comment type="caution">
    <text evidence="1">The sequence shown here is derived from an EMBL/GenBank/DDBJ whole genome shotgun (WGS) entry which is preliminary data.</text>
</comment>
<gene>
    <name evidence="1" type="ORF">F4556_001284</name>
</gene>
<organism evidence="1 2">
    <name type="scientific">Kitasatospora gansuensis</name>
    <dbReference type="NCBI Taxonomy" id="258050"/>
    <lineage>
        <taxon>Bacteria</taxon>
        <taxon>Bacillati</taxon>
        <taxon>Actinomycetota</taxon>
        <taxon>Actinomycetes</taxon>
        <taxon>Kitasatosporales</taxon>
        <taxon>Streptomycetaceae</taxon>
        <taxon>Kitasatospora</taxon>
    </lineage>
</organism>
<protein>
    <submittedName>
        <fullName evidence="1">Uncharacterized protein</fullName>
    </submittedName>
</protein>
<reference evidence="1 2" key="1">
    <citation type="submission" date="2020-08" db="EMBL/GenBank/DDBJ databases">
        <title>Sequencing the genomes of 1000 actinobacteria strains.</title>
        <authorList>
            <person name="Klenk H.-P."/>
        </authorList>
    </citation>
    <scope>NUCLEOTIDE SEQUENCE [LARGE SCALE GENOMIC DNA]</scope>
    <source>
        <strain evidence="1 2">DSM 44786</strain>
    </source>
</reference>
<dbReference type="EMBL" id="JACHJR010000001">
    <property type="protein sequence ID" value="MBB4945749.1"/>
    <property type="molecule type" value="Genomic_DNA"/>
</dbReference>
<dbReference type="RefSeq" id="WP_184912357.1">
    <property type="nucleotide sequence ID" value="NZ_JACHJR010000001.1"/>
</dbReference>